<dbReference type="AlphaFoldDB" id="A0AA40F2A0"/>
<name>A0AA40F2A0_9PEZI</name>
<evidence type="ECO:0000313" key="2">
    <source>
        <dbReference type="Proteomes" id="UP001172155"/>
    </source>
</evidence>
<comment type="caution">
    <text evidence="1">The sequence shown here is derived from an EMBL/GenBank/DDBJ whole genome shotgun (WGS) entry which is preliminary data.</text>
</comment>
<gene>
    <name evidence="1" type="ORF">B0T18DRAFT_117531</name>
</gene>
<dbReference type="Proteomes" id="UP001172155">
    <property type="component" value="Unassembled WGS sequence"/>
</dbReference>
<protein>
    <submittedName>
        <fullName evidence="1">Uncharacterized protein</fullName>
    </submittedName>
</protein>
<organism evidence="1 2">
    <name type="scientific">Schizothecium vesticola</name>
    <dbReference type="NCBI Taxonomy" id="314040"/>
    <lineage>
        <taxon>Eukaryota</taxon>
        <taxon>Fungi</taxon>
        <taxon>Dikarya</taxon>
        <taxon>Ascomycota</taxon>
        <taxon>Pezizomycotina</taxon>
        <taxon>Sordariomycetes</taxon>
        <taxon>Sordariomycetidae</taxon>
        <taxon>Sordariales</taxon>
        <taxon>Schizotheciaceae</taxon>
        <taxon>Schizothecium</taxon>
    </lineage>
</organism>
<dbReference type="EMBL" id="JAUKUD010000003">
    <property type="protein sequence ID" value="KAK0749898.1"/>
    <property type="molecule type" value="Genomic_DNA"/>
</dbReference>
<proteinExistence type="predicted"/>
<keyword evidence="2" id="KW-1185">Reference proteome</keyword>
<accession>A0AA40F2A0</accession>
<sequence length="206" mass="23246">MPDVRKHARLMMGAKPGRRSVVRARHWAGREAALPRGLQRTPSSDLYAYRSMMTGGGSARIRFFVWRPTASRPSSPRETKKSRRPISFWEMKSKKTGPATERTIRHAILVSRSALLALVPSPVSQSFIALPVVLRRAVRHPPKSSLGERMSPAELSRSFAYYLQCPQRKTDFPWAPIHADAERQPWACWPPRRRASGDPALVSQVA</sequence>
<reference evidence="1" key="1">
    <citation type="submission" date="2023-06" db="EMBL/GenBank/DDBJ databases">
        <title>Genome-scale phylogeny and comparative genomics of the fungal order Sordariales.</title>
        <authorList>
            <consortium name="Lawrence Berkeley National Laboratory"/>
            <person name="Hensen N."/>
            <person name="Bonometti L."/>
            <person name="Westerberg I."/>
            <person name="Brannstrom I.O."/>
            <person name="Guillou S."/>
            <person name="Cros-Aarteil S."/>
            <person name="Calhoun S."/>
            <person name="Haridas S."/>
            <person name="Kuo A."/>
            <person name="Mondo S."/>
            <person name="Pangilinan J."/>
            <person name="Riley R."/>
            <person name="LaButti K."/>
            <person name="Andreopoulos B."/>
            <person name="Lipzen A."/>
            <person name="Chen C."/>
            <person name="Yanf M."/>
            <person name="Daum C."/>
            <person name="Ng V."/>
            <person name="Clum A."/>
            <person name="Steindorff A."/>
            <person name="Ohm R."/>
            <person name="Martin F."/>
            <person name="Silar P."/>
            <person name="Natvig D."/>
            <person name="Lalanne C."/>
            <person name="Gautier V."/>
            <person name="Ament-velasquez S.L."/>
            <person name="Kruys A."/>
            <person name="Hutchinson M.I."/>
            <person name="Powell A.J."/>
            <person name="Barry K."/>
            <person name="Miller A.N."/>
            <person name="Grigoriev I.V."/>
            <person name="Debuchy R."/>
            <person name="Gladieux P."/>
            <person name="Thoren M.H."/>
            <person name="Johannesson H."/>
        </authorList>
    </citation>
    <scope>NUCLEOTIDE SEQUENCE</scope>
    <source>
        <strain evidence="1">SMH3187-1</strain>
    </source>
</reference>
<evidence type="ECO:0000313" key="1">
    <source>
        <dbReference type="EMBL" id="KAK0749898.1"/>
    </source>
</evidence>